<dbReference type="GeneID" id="77010248"/>
<gene>
    <name evidence="1" type="ORF">DJ90_4896</name>
</gene>
<dbReference type="Proteomes" id="UP000029278">
    <property type="component" value="Unassembled WGS sequence"/>
</dbReference>
<dbReference type="STRING" id="44252.DJ90_4896"/>
<dbReference type="HOGENOM" id="CLU_112340_0_0_9"/>
<protein>
    <recommendedName>
        <fullName evidence="3">DUF1795 domain-containing protein</fullName>
    </recommendedName>
</protein>
<name>A0A090YN42_PAEMA</name>
<dbReference type="AlphaFoldDB" id="A0A090YN42"/>
<reference evidence="1 2" key="1">
    <citation type="submission" date="2014-04" db="EMBL/GenBank/DDBJ databases">
        <authorList>
            <person name="Bishop-Lilly K.A."/>
            <person name="Broomall S.M."/>
            <person name="Chain P.S."/>
            <person name="Chertkov O."/>
            <person name="Coyne S.R."/>
            <person name="Daligault H.E."/>
            <person name="Davenport K.W."/>
            <person name="Erkkila T."/>
            <person name="Frey K.G."/>
            <person name="Gibbons H.S."/>
            <person name="Gu W."/>
            <person name="Jaissle J."/>
            <person name="Johnson S.L."/>
            <person name="Koroleva G.I."/>
            <person name="Ladner J.T."/>
            <person name="Lo C.-C."/>
            <person name="Minogue T.D."/>
            <person name="Munk C."/>
            <person name="Palacios G.F."/>
            <person name="Redden C.L."/>
            <person name="Rosenzweig C.N."/>
            <person name="Scholz M.B."/>
            <person name="Teshima H."/>
            <person name="Xu Y."/>
        </authorList>
    </citation>
    <scope>NUCLEOTIDE SEQUENCE [LARGE SCALE GENOMIC DNA]</scope>
    <source>
        <strain evidence="1 2">8244</strain>
    </source>
</reference>
<organism evidence="1 2">
    <name type="scientific">Paenibacillus macerans</name>
    <name type="common">Bacillus macerans</name>
    <dbReference type="NCBI Taxonomy" id="44252"/>
    <lineage>
        <taxon>Bacteria</taxon>
        <taxon>Bacillati</taxon>
        <taxon>Bacillota</taxon>
        <taxon>Bacilli</taxon>
        <taxon>Bacillales</taxon>
        <taxon>Paenibacillaceae</taxon>
        <taxon>Paenibacillus</taxon>
    </lineage>
</organism>
<proteinExistence type="predicted"/>
<dbReference type="RefSeq" id="WP_036627128.1">
    <property type="nucleotide sequence ID" value="NZ_BGML01000020.1"/>
</dbReference>
<dbReference type="PATRIC" id="fig|44252.3.peg.6079"/>
<accession>A0A090YN42</accession>
<dbReference type="EMBL" id="JMQA01000052">
    <property type="protein sequence ID" value="KFM93540.1"/>
    <property type="molecule type" value="Genomic_DNA"/>
</dbReference>
<evidence type="ECO:0008006" key="3">
    <source>
        <dbReference type="Google" id="ProtNLM"/>
    </source>
</evidence>
<evidence type="ECO:0000313" key="2">
    <source>
        <dbReference type="Proteomes" id="UP000029278"/>
    </source>
</evidence>
<dbReference type="OrthoDB" id="249246at2"/>
<comment type="caution">
    <text evidence="1">The sequence shown here is derived from an EMBL/GenBank/DDBJ whole genome shotgun (WGS) entry which is preliminary data.</text>
</comment>
<sequence length="199" mass="23097">MSFMDEKITQLINEVEQSMVPRSITDGTVKIGKRYYEFTLQSYYEDKLSLYLPADFEEMPQEFRSIKYPYEQRPEIIRSDEAGAVNFTLNRVKVDLKDEMVEELTADMKTMIQKSNPSHIFYNSGVETVGGKTLGYFEFKNMVIDGALFNIMYFLEFAGKILMGTFCCRYEDYPDWRDIAYQAVRSITVKAEDEGGAQV</sequence>
<evidence type="ECO:0000313" key="1">
    <source>
        <dbReference type="EMBL" id="KFM93540.1"/>
    </source>
</evidence>
<keyword evidence="2" id="KW-1185">Reference proteome</keyword>